<dbReference type="PANTHER" id="PTHR46987">
    <property type="entry name" value="NEUROHYPOPHYSIAL HORMONES, N-TERMINAL DOMAIN CONTAINING PROTEIN"/>
    <property type="match status" value="1"/>
</dbReference>
<dbReference type="InterPro" id="IPR009030">
    <property type="entry name" value="Growth_fac_rcpt_cys_sf"/>
</dbReference>
<feature type="domain" description="R-spondin Fu-CRD" evidence="8">
    <location>
        <begin position="42"/>
        <end position="141"/>
    </location>
</feature>
<dbReference type="InterPro" id="IPR006212">
    <property type="entry name" value="Furin_repeat"/>
</dbReference>
<feature type="region of interest" description="Disordered" evidence="6">
    <location>
        <begin position="230"/>
        <end position="348"/>
    </location>
</feature>
<protein>
    <submittedName>
        <fullName evidence="9">R-spondin 3</fullName>
    </submittedName>
</protein>
<dbReference type="Pfam" id="PF15913">
    <property type="entry name" value="Furin-like_2"/>
    <property type="match status" value="2"/>
</dbReference>
<evidence type="ECO:0000256" key="7">
    <source>
        <dbReference type="SAM" id="SignalP"/>
    </source>
</evidence>
<dbReference type="Gene3D" id="2.10.220.10">
    <property type="entry name" value="Hormone Receptor, Insulin-like Growth Factor Receptor 1, Chain A, domain 2"/>
    <property type="match status" value="2"/>
</dbReference>
<dbReference type="PANTHER" id="PTHR46987:SF1">
    <property type="entry name" value="R-SPONDIN-3"/>
    <property type="match status" value="1"/>
</dbReference>
<dbReference type="Ensembl" id="ENSOTST00005137516.1">
    <property type="protein sequence ID" value="ENSOTSP00005137230.1"/>
    <property type="gene ID" value="ENSOTSG00005036423.2"/>
</dbReference>
<feature type="chain" id="PRO_5044273725" evidence="7">
    <location>
        <begin position="21"/>
        <end position="480"/>
    </location>
</feature>
<proteinExistence type="predicted"/>
<keyword evidence="10" id="KW-1185">Reference proteome</keyword>
<reference evidence="10" key="1">
    <citation type="journal article" date="2018" name="PLoS ONE">
        <title>Chinook salmon (Oncorhynchus tshawytscha) genome and transcriptome.</title>
        <authorList>
            <person name="Christensen K.A."/>
            <person name="Leong J.S."/>
            <person name="Sakhrani D."/>
            <person name="Biagi C.A."/>
            <person name="Minkley D.R."/>
            <person name="Withler R.E."/>
            <person name="Rondeau E.B."/>
            <person name="Koop B.F."/>
            <person name="Devlin R.H."/>
        </authorList>
    </citation>
    <scope>NUCLEOTIDE SEQUENCE [LARGE SCALE GENOMIC DNA]</scope>
</reference>
<reference evidence="9" key="2">
    <citation type="submission" date="2025-08" db="UniProtKB">
        <authorList>
            <consortium name="Ensembl"/>
        </authorList>
    </citation>
    <scope>IDENTIFICATION</scope>
</reference>
<feature type="compositionally biased region" description="Low complexity" evidence="6">
    <location>
        <begin position="327"/>
        <end position="339"/>
    </location>
</feature>
<sequence>MQLQLISFVLILHCMEYTDCQQHPSRHRQNKQNPGVSSGCQGGCLTCSDYNGCLSCKPRLFIFLERNGMRQMGVCLPSCPSGFYGTRSPDRNTCTKCRPECDSCFNKNLCMRCRAGYYLHLGKCQESCPESLVCSDTQRECVPKCPADCDACLINDTCTRCRSGLYLLLGKCHHVCPDEFEPNDKLMECSLQGELQNKEERVFTSGGWWGNLRMGSLGLNGKCTARWVSGASGAPAPGQGKPVDLNGVRRRGPGKLSSSLPHTENSVPPSGKRKSVSSRGGDVQGKARGGRVSGGAKGEIGTTAGTRTARGKAGGRGRRTERGRGGRQVTGRTLRTGTRQSKDAGEAKTETLLSHLREEVLNSNRAWRSPLTPPPLCHPRPLNSLLKGCCCYLYYLNIYCICTREMGSLDRATTDSKDFSPTYLPTPLHHTPLRGRLPLPVLSSSFTRPERTKTAVDWTGMYKTALVIGWDCTERRGVRH</sequence>
<organism evidence="9 10">
    <name type="scientific">Oncorhynchus tshawytscha</name>
    <name type="common">Chinook salmon</name>
    <name type="synonym">Salmo tshawytscha</name>
    <dbReference type="NCBI Taxonomy" id="74940"/>
    <lineage>
        <taxon>Eukaryota</taxon>
        <taxon>Metazoa</taxon>
        <taxon>Chordata</taxon>
        <taxon>Craniata</taxon>
        <taxon>Vertebrata</taxon>
        <taxon>Euteleostomi</taxon>
        <taxon>Actinopterygii</taxon>
        <taxon>Neopterygii</taxon>
        <taxon>Teleostei</taxon>
        <taxon>Protacanthopterygii</taxon>
        <taxon>Salmoniformes</taxon>
        <taxon>Salmonidae</taxon>
        <taxon>Salmoninae</taxon>
        <taxon>Oncorhynchus</taxon>
    </lineage>
</organism>
<feature type="signal peptide" evidence="7">
    <location>
        <begin position="1"/>
        <end position="20"/>
    </location>
</feature>
<evidence type="ECO:0000256" key="5">
    <source>
        <dbReference type="ARBA" id="ARBA00023180"/>
    </source>
</evidence>
<comment type="subcellular location">
    <subcellularLocation>
        <location evidence="1">Secreted</location>
    </subcellularLocation>
</comment>
<feature type="compositionally biased region" description="Polar residues" evidence="6">
    <location>
        <begin position="256"/>
        <end position="265"/>
    </location>
</feature>
<dbReference type="InterPro" id="IPR043601">
    <property type="entry name" value="Rspo_Fu-CRD_dom"/>
</dbReference>
<feature type="domain" description="R-spondin Fu-CRD" evidence="8">
    <location>
        <begin position="144"/>
        <end position="189"/>
    </location>
</feature>
<dbReference type="SUPFAM" id="SSF57184">
    <property type="entry name" value="Growth factor receptor domain"/>
    <property type="match status" value="1"/>
</dbReference>
<evidence type="ECO:0000256" key="4">
    <source>
        <dbReference type="ARBA" id="ARBA00023157"/>
    </source>
</evidence>
<evidence type="ECO:0000256" key="1">
    <source>
        <dbReference type="ARBA" id="ARBA00004613"/>
    </source>
</evidence>
<dbReference type="CDD" id="cd00064">
    <property type="entry name" value="FU"/>
    <property type="match status" value="2"/>
</dbReference>
<dbReference type="SMART" id="SM00261">
    <property type="entry name" value="FU"/>
    <property type="match status" value="3"/>
</dbReference>
<reference evidence="9" key="3">
    <citation type="submission" date="2025-09" db="UniProtKB">
        <authorList>
            <consortium name="Ensembl"/>
        </authorList>
    </citation>
    <scope>IDENTIFICATION</scope>
</reference>
<dbReference type="Proteomes" id="UP000694402">
    <property type="component" value="Unassembled WGS sequence"/>
</dbReference>
<keyword evidence="3 7" id="KW-0732">Signal</keyword>
<keyword evidence="4" id="KW-1015">Disulfide bond</keyword>
<keyword evidence="2" id="KW-0964">Secreted</keyword>
<dbReference type="InterPro" id="IPR051514">
    <property type="entry name" value="R-spondin"/>
</dbReference>
<evidence type="ECO:0000256" key="6">
    <source>
        <dbReference type="SAM" id="MobiDB-lite"/>
    </source>
</evidence>
<dbReference type="AlphaFoldDB" id="A0AAZ3R9Y8"/>
<evidence type="ECO:0000313" key="9">
    <source>
        <dbReference type="Ensembl" id="ENSOTSP00005137230.1"/>
    </source>
</evidence>
<name>A0AAZ3R9Y8_ONCTS</name>
<evidence type="ECO:0000256" key="2">
    <source>
        <dbReference type="ARBA" id="ARBA00022525"/>
    </source>
</evidence>
<keyword evidence="5" id="KW-0325">Glycoprotein</keyword>
<dbReference type="GeneTree" id="ENSGT00940000157815"/>
<evidence type="ECO:0000259" key="8">
    <source>
        <dbReference type="Pfam" id="PF15913"/>
    </source>
</evidence>
<evidence type="ECO:0000313" key="10">
    <source>
        <dbReference type="Proteomes" id="UP000694402"/>
    </source>
</evidence>
<gene>
    <name evidence="9" type="primary">LOC112222783</name>
</gene>
<evidence type="ECO:0000256" key="3">
    <source>
        <dbReference type="ARBA" id="ARBA00022729"/>
    </source>
</evidence>
<accession>A0AAZ3R9Y8</accession>
<dbReference type="GO" id="GO:0005576">
    <property type="term" value="C:extracellular region"/>
    <property type="evidence" value="ECO:0007669"/>
    <property type="project" value="UniProtKB-SubCell"/>
</dbReference>